<name>A0ACC0JWY5_CHOFU</name>
<evidence type="ECO:0000313" key="1">
    <source>
        <dbReference type="EMBL" id="KAI8428697.1"/>
    </source>
</evidence>
<proteinExistence type="predicted"/>
<dbReference type="EMBL" id="CM046112">
    <property type="protein sequence ID" value="KAI8428697.1"/>
    <property type="molecule type" value="Genomic_DNA"/>
</dbReference>
<gene>
    <name evidence="1" type="ORF">MSG28_007407</name>
</gene>
<reference evidence="1 2" key="1">
    <citation type="journal article" date="2022" name="Genome Biol. Evol.">
        <title>The Spruce Budworm Genome: Reconstructing the Evolutionary History of Antifreeze Proteins.</title>
        <authorList>
            <person name="Beliveau C."/>
            <person name="Gagne P."/>
            <person name="Picq S."/>
            <person name="Vernygora O."/>
            <person name="Keeling C.I."/>
            <person name="Pinkney K."/>
            <person name="Doucet D."/>
            <person name="Wen F."/>
            <person name="Johnston J.S."/>
            <person name="Maaroufi H."/>
            <person name="Boyle B."/>
            <person name="Laroche J."/>
            <person name="Dewar K."/>
            <person name="Juretic N."/>
            <person name="Blackburn G."/>
            <person name="Nisole A."/>
            <person name="Brunet B."/>
            <person name="Brandao M."/>
            <person name="Lumley L."/>
            <person name="Duan J."/>
            <person name="Quan G."/>
            <person name="Lucarotti C.J."/>
            <person name="Roe A.D."/>
            <person name="Sperling F.A.H."/>
            <person name="Levesque R.C."/>
            <person name="Cusson M."/>
        </authorList>
    </citation>
    <scope>NUCLEOTIDE SEQUENCE [LARGE SCALE GENOMIC DNA]</scope>
    <source>
        <strain evidence="1">Glfc:IPQL:Cfum</strain>
    </source>
</reference>
<keyword evidence="2" id="KW-1185">Reference proteome</keyword>
<dbReference type="Proteomes" id="UP001064048">
    <property type="component" value="Chromosome 12"/>
</dbReference>
<accession>A0ACC0JWY5</accession>
<protein>
    <submittedName>
        <fullName evidence="1">Uncharacterized protein</fullName>
    </submittedName>
</protein>
<evidence type="ECO:0000313" key="2">
    <source>
        <dbReference type="Proteomes" id="UP001064048"/>
    </source>
</evidence>
<comment type="caution">
    <text evidence="1">The sequence shown here is derived from an EMBL/GenBank/DDBJ whole genome shotgun (WGS) entry which is preliminary data.</text>
</comment>
<sequence>MSFLNKVVLITGAGSGIGEATAVRFAKASANLVLADLRGETVTKSAEKCAKISKQKAIPITADVSKTEDLKRIVDTTLNEFGKIDVVIHSAGLIILGGNITDPNLMENFDNTMSVNLRAIVELTHLAAPALIESKGNVVVVSSENALKVRQMMIPYAVSKAAVSHFTRCAALDLAPQGVRVNAVLPAPIITNLGTYAGIKDEDYQKGVDLCPLKAKLETHDVAELIFFLAGDTAKAITGVNYPVDAGSLLVT</sequence>
<organism evidence="1 2">
    <name type="scientific">Choristoneura fumiferana</name>
    <name type="common">Spruce budworm moth</name>
    <name type="synonym">Archips fumiferana</name>
    <dbReference type="NCBI Taxonomy" id="7141"/>
    <lineage>
        <taxon>Eukaryota</taxon>
        <taxon>Metazoa</taxon>
        <taxon>Ecdysozoa</taxon>
        <taxon>Arthropoda</taxon>
        <taxon>Hexapoda</taxon>
        <taxon>Insecta</taxon>
        <taxon>Pterygota</taxon>
        <taxon>Neoptera</taxon>
        <taxon>Endopterygota</taxon>
        <taxon>Lepidoptera</taxon>
        <taxon>Glossata</taxon>
        <taxon>Ditrysia</taxon>
        <taxon>Tortricoidea</taxon>
        <taxon>Tortricidae</taxon>
        <taxon>Tortricinae</taxon>
        <taxon>Choristoneura</taxon>
    </lineage>
</organism>